<dbReference type="Pfam" id="PF05504">
    <property type="entry name" value="Spore_GerAC"/>
    <property type="match status" value="1"/>
</dbReference>
<dbReference type="GO" id="GO:0009847">
    <property type="term" value="P:spore germination"/>
    <property type="evidence" value="ECO:0007669"/>
    <property type="project" value="InterPro"/>
</dbReference>
<evidence type="ECO:0000259" key="10">
    <source>
        <dbReference type="Pfam" id="PF05504"/>
    </source>
</evidence>
<dbReference type="Pfam" id="PF25198">
    <property type="entry name" value="Spore_GerAC_N"/>
    <property type="match status" value="1"/>
</dbReference>
<dbReference type="NCBIfam" id="TIGR02887">
    <property type="entry name" value="spore_ger_x_C"/>
    <property type="match status" value="1"/>
</dbReference>
<evidence type="ECO:0000256" key="5">
    <source>
        <dbReference type="ARBA" id="ARBA00023136"/>
    </source>
</evidence>
<dbReference type="InterPro" id="IPR038501">
    <property type="entry name" value="Spore_GerAC_C_sf"/>
</dbReference>
<keyword evidence="13" id="KW-1185">Reference proteome</keyword>
<comment type="similarity">
    <text evidence="2">Belongs to the GerABKC lipoprotein family.</text>
</comment>
<keyword evidence="4 9" id="KW-0732">Signal</keyword>
<proteinExistence type="inferred from homology"/>
<dbReference type="PROSITE" id="PS51257">
    <property type="entry name" value="PROKAR_LIPOPROTEIN"/>
    <property type="match status" value="1"/>
</dbReference>
<gene>
    <name evidence="12" type="ORF">EDD73_1345</name>
</gene>
<comment type="subcellular location">
    <subcellularLocation>
        <location evidence="1">Membrane</location>
        <topology evidence="1">Lipid-anchor</topology>
    </subcellularLocation>
</comment>
<dbReference type="EMBL" id="SLXT01000034">
    <property type="protein sequence ID" value="TCP60773.1"/>
    <property type="molecule type" value="Genomic_DNA"/>
</dbReference>
<dbReference type="InterPro" id="IPR057336">
    <property type="entry name" value="GerAC_N"/>
</dbReference>
<evidence type="ECO:0000256" key="7">
    <source>
        <dbReference type="ARBA" id="ARBA00023288"/>
    </source>
</evidence>
<keyword evidence="5" id="KW-0472">Membrane</keyword>
<name>A0A4R2RD86_9FIRM</name>
<evidence type="ECO:0000256" key="2">
    <source>
        <dbReference type="ARBA" id="ARBA00007886"/>
    </source>
</evidence>
<evidence type="ECO:0000256" key="4">
    <source>
        <dbReference type="ARBA" id="ARBA00022729"/>
    </source>
</evidence>
<accession>A0A4R2RD86</accession>
<evidence type="ECO:0000256" key="8">
    <source>
        <dbReference type="SAM" id="MobiDB-lite"/>
    </source>
</evidence>
<comment type="caution">
    <text evidence="12">The sequence shown here is derived from an EMBL/GenBank/DDBJ whole genome shotgun (WGS) entry which is preliminary data.</text>
</comment>
<evidence type="ECO:0000256" key="1">
    <source>
        <dbReference type="ARBA" id="ARBA00004635"/>
    </source>
</evidence>
<dbReference type="PANTHER" id="PTHR35789">
    <property type="entry name" value="SPORE GERMINATION PROTEIN B3"/>
    <property type="match status" value="1"/>
</dbReference>
<protein>
    <submittedName>
        <fullName evidence="12">Ger(X)C family germination protein</fullName>
    </submittedName>
</protein>
<evidence type="ECO:0000259" key="11">
    <source>
        <dbReference type="Pfam" id="PF25198"/>
    </source>
</evidence>
<feature type="domain" description="Spore germination GerAC-like C-terminal" evidence="10">
    <location>
        <begin position="260"/>
        <end position="424"/>
    </location>
</feature>
<reference evidence="12 13" key="1">
    <citation type="submission" date="2019-03" db="EMBL/GenBank/DDBJ databases">
        <title>Genomic Encyclopedia of Type Strains, Phase IV (KMG-IV): sequencing the most valuable type-strain genomes for metagenomic binning, comparative biology and taxonomic classification.</title>
        <authorList>
            <person name="Goeker M."/>
        </authorList>
    </citation>
    <scope>NUCLEOTIDE SEQUENCE [LARGE SCALE GENOMIC DNA]</scope>
    <source>
        <strain evidence="12 13">DSM 11170</strain>
    </source>
</reference>
<feature type="signal peptide" evidence="9">
    <location>
        <begin position="1"/>
        <end position="24"/>
    </location>
</feature>
<dbReference type="Gene3D" id="3.30.300.210">
    <property type="entry name" value="Nutrient germinant receptor protein C, domain 3"/>
    <property type="match status" value="1"/>
</dbReference>
<dbReference type="OrthoDB" id="9816067at2"/>
<dbReference type="GO" id="GO:0016020">
    <property type="term" value="C:membrane"/>
    <property type="evidence" value="ECO:0007669"/>
    <property type="project" value="UniProtKB-SubCell"/>
</dbReference>
<dbReference type="InterPro" id="IPR046953">
    <property type="entry name" value="Spore_GerAC-like_C"/>
</dbReference>
<feature type="domain" description="Spore germination protein N-terminal" evidence="11">
    <location>
        <begin position="28"/>
        <end position="208"/>
    </location>
</feature>
<dbReference type="AlphaFoldDB" id="A0A4R2RD86"/>
<keyword evidence="3" id="KW-0309">Germination</keyword>
<dbReference type="InterPro" id="IPR008844">
    <property type="entry name" value="Spore_GerAC-like"/>
</dbReference>
<sequence length="435" mass="49182">MQPTWRRRVLCFTLQLSCLTLLLAGCWDRNELEQLAFVLTLGIDRSVDNQIDVMLRVAVPVGVEAGPGKKAGGGTVSGTTKVLTVTARSVPEAISLAEATIERQIDFRHLRIVVFGEQLAKEGLLPYLDVFERYHQFRRSTYIWIAKEGAARHIFLTTDPVLEKSVSRYAEDLARLVPQLSFFRMATLHEFINETDSPQVDAVLPIVAVNPIVEREKKENNNAPLPTDEYHQQLPENPEPGGKTLAPLYRSGGNPSEFLGVAVFHQGKLVDKWSGWETRDYSLLRDTYKRSIWVFPSPTGLGFFSLQLHRTRAPQITITDVNDVPHIDIALSLEGNLLGIQSLEPYVSSDKIADLEAYAAGQIQSQIAALIQKAQRQKVDPFYFVRFLRTKMLTMKELDELNWREHFAQATVTVAVDIKIRRPGLRIQPRERETP</sequence>
<keyword evidence="7" id="KW-0449">Lipoprotein</keyword>
<evidence type="ECO:0000256" key="6">
    <source>
        <dbReference type="ARBA" id="ARBA00023139"/>
    </source>
</evidence>
<evidence type="ECO:0000313" key="12">
    <source>
        <dbReference type="EMBL" id="TCP60773.1"/>
    </source>
</evidence>
<evidence type="ECO:0000256" key="3">
    <source>
        <dbReference type="ARBA" id="ARBA00022544"/>
    </source>
</evidence>
<evidence type="ECO:0000256" key="9">
    <source>
        <dbReference type="SAM" id="SignalP"/>
    </source>
</evidence>
<organism evidence="12 13">
    <name type="scientific">Heliophilum fasciatum</name>
    <dbReference type="NCBI Taxonomy" id="35700"/>
    <lineage>
        <taxon>Bacteria</taxon>
        <taxon>Bacillati</taxon>
        <taxon>Bacillota</taxon>
        <taxon>Clostridia</taxon>
        <taxon>Eubacteriales</taxon>
        <taxon>Heliobacteriaceae</taxon>
        <taxon>Heliophilum</taxon>
    </lineage>
</organism>
<dbReference type="PANTHER" id="PTHR35789:SF1">
    <property type="entry name" value="SPORE GERMINATION PROTEIN B3"/>
    <property type="match status" value="1"/>
</dbReference>
<keyword evidence="6" id="KW-0564">Palmitate</keyword>
<dbReference type="Proteomes" id="UP000294813">
    <property type="component" value="Unassembled WGS sequence"/>
</dbReference>
<feature type="chain" id="PRO_5038852447" evidence="9">
    <location>
        <begin position="25"/>
        <end position="435"/>
    </location>
</feature>
<feature type="region of interest" description="Disordered" evidence="8">
    <location>
        <begin position="217"/>
        <end position="248"/>
    </location>
</feature>
<dbReference type="RefSeq" id="WP_131920637.1">
    <property type="nucleotide sequence ID" value="NZ_JAOQNU010000040.1"/>
</dbReference>
<evidence type="ECO:0000313" key="13">
    <source>
        <dbReference type="Proteomes" id="UP000294813"/>
    </source>
</evidence>